<keyword evidence="3" id="KW-0472">Membrane</keyword>
<dbReference type="AlphaFoldDB" id="A0A318SEY9"/>
<organism evidence="5 6">
    <name type="scientific">Deinococcus yavapaiensis KR-236</name>
    <dbReference type="NCBI Taxonomy" id="694435"/>
    <lineage>
        <taxon>Bacteria</taxon>
        <taxon>Thermotogati</taxon>
        <taxon>Deinococcota</taxon>
        <taxon>Deinococci</taxon>
        <taxon>Deinococcales</taxon>
        <taxon>Deinococcaceae</taxon>
        <taxon>Deinococcus</taxon>
    </lineage>
</organism>
<dbReference type="CDD" id="cd07385">
    <property type="entry name" value="MPP_YkuE_C"/>
    <property type="match status" value="1"/>
</dbReference>
<dbReference type="GO" id="GO:0046872">
    <property type="term" value="F:metal ion binding"/>
    <property type="evidence" value="ECO:0007669"/>
    <property type="project" value="UniProtKB-KW"/>
</dbReference>
<keyword evidence="3" id="KW-0812">Transmembrane</keyword>
<protein>
    <recommendedName>
        <fullName evidence="4">Calcineurin-like phosphoesterase domain-containing protein</fullName>
    </recommendedName>
</protein>
<keyword evidence="6" id="KW-1185">Reference proteome</keyword>
<dbReference type="EMBL" id="QJSX01000002">
    <property type="protein sequence ID" value="PYE55795.1"/>
    <property type="molecule type" value="Genomic_DNA"/>
</dbReference>
<feature type="domain" description="Calcineurin-like phosphoesterase" evidence="4">
    <location>
        <begin position="56"/>
        <end position="229"/>
    </location>
</feature>
<dbReference type="InterPro" id="IPR029052">
    <property type="entry name" value="Metallo-depent_PP-like"/>
</dbReference>
<dbReference type="InterPro" id="IPR051158">
    <property type="entry name" value="Metallophosphoesterase_sf"/>
</dbReference>
<dbReference type="Gene3D" id="3.60.21.10">
    <property type="match status" value="1"/>
</dbReference>
<proteinExistence type="predicted"/>
<evidence type="ECO:0000313" key="6">
    <source>
        <dbReference type="Proteomes" id="UP000248326"/>
    </source>
</evidence>
<dbReference type="Proteomes" id="UP000248326">
    <property type="component" value="Unassembled WGS sequence"/>
</dbReference>
<dbReference type="Pfam" id="PF00149">
    <property type="entry name" value="Metallophos"/>
    <property type="match status" value="1"/>
</dbReference>
<dbReference type="GO" id="GO:0016020">
    <property type="term" value="C:membrane"/>
    <property type="evidence" value="ECO:0007669"/>
    <property type="project" value="GOC"/>
</dbReference>
<evidence type="ECO:0000313" key="5">
    <source>
        <dbReference type="EMBL" id="PYE55795.1"/>
    </source>
</evidence>
<keyword evidence="1" id="KW-0479">Metal-binding</keyword>
<dbReference type="SUPFAM" id="SSF56300">
    <property type="entry name" value="Metallo-dependent phosphatases"/>
    <property type="match status" value="1"/>
</dbReference>
<keyword evidence="3" id="KW-1133">Transmembrane helix</keyword>
<evidence type="ECO:0000256" key="3">
    <source>
        <dbReference type="SAM" id="Phobius"/>
    </source>
</evidence>
<keyword evidence="2" id="KW-0378">Hydrolase</keyword>
<reference evidence="5 6" key="1">
    <citation type="submission" date="2018-06" db="EMBL/GenBank/DDBJ databases">
        <title>Genomic Encyclopedia of Type Strains, Phase IV (KMG-IV): sequencing the most valuable type-strain genomes for metagenomic binning, comparative biology and taxonomic classification.</title>
        <authorList>
            <person name="Goeker M."/>
        </authorList>
    </citation>
    <scope>NUCLEOTIDE SEQUENCE [LARGE SCALE GENOMIC DNA]</scope>
    <source>
        <strain evidence="5 6">DSM 18048</strain>
    </source>
</reference>
<evidence type="ECO:0000259" key="4">
    <source>
        <dbReference type="Pfam" id="PF00149"/>
    </source>
</evidence>
<dbReference type="PANTHER" id="PTHR31302">
    <property type="entry name" value="TRANSMEMBRANE PROTEIN WITH METALLOPHOSPHOESTERASE DOMAIN-RELATED"/>
    <property type="match status" value="1"/>
</dbReference>
<name>A0A318SEY9_9DEIO</name>
<dbReference type="RefSeq" id="WP_245900647.1">
    <property type="nucleotide sequence ID" value="NZ_QJSX01000002.1"/>
</dbReference>
<evidence type="ECO:0000256" key="1">
    <source>
        <dbReference type="ARBA" id="ARBA00022723"/>
    </source>
</evidence>
<dbReference type="InterPro" id="IPR004843">
    <property type="entry name" value="Calcineurin-like_PHP"/>
</dbReference>
<dbReference type="GO" id="GO:0008758">
    <property type="term" value="F:UDP-2,3-diacylglucosamine hydrolase activity"/>
    <property type="evidence" value="ECO:0007669"/>
    <property type="project" value="TreeGrafter"/>
</dbReference>
<feature type="transmembrane region" description="Helical" evidence="3">
    <location>
        <begin position="21"/>
        <end position="40"/>
    </location>
</feature>
<accession>A0A318SEY9</accession>
<comment type="caution">
    <text evidence="5">The sequence shown here is derived from an EMBL/GenBank/DDBJ whole genome shotgun (WGS) entry which is preliminary data.</text>
</comment>
<sequence length="290" mass="31819">MRPVDFDEASVSFTRRRLLRAIALGGAAFAAVPIVNTYRFEVSRHRVSLAGLTAPLRVAHLSDLHFGPFIREGSVRAWVDATLRERPDLIVITGDFFDHLFRGDGAPLLRLLARLSAPLGVFGVWGNHDNAIFGFDENGIFHPDWRERRTNWGRALRASGVRILLNEGVRVRSDLYLAGIDDERTGWPDLARALAGRRGETVLLLSHTPDALPSVPSNVALTLCGHTHGGQVKLPVVGPLVTSSRYGRRFAEGFVRAPALGFVSRGLGVSNLPLRLDCPAEVAMLELTPR</sequence>
<dbReference type="GO" id="GO:0009245">
    <property type="term" value="P:lipid A biosynthetic process"/>
    <property type="evidence" value="ECO:0007669"/>
    <property type="project" value="TreeGrafter"/>
</dbReference>
<gene>
    <name evidence="5" type="ORF">DES52_102160</name>
</gene>
<evidence type="ECO:0000256" key="2">
    <source>
        <dbReference type="ARBA" id="ARBA00022801"/>
    </source>
</evidence>
<dbReference type="PANTHER" id="PTHR31302:SF31">
    <property type="entry name" value="PHOSPHODIESTERASE YAEI"/>
    <property type="match status" value="1"/>
</dbReference>